<protein>
    <recommendedName>
        <fullName evidence="9">Acetate uptake transporter</fullName>
    </recommendedName>
</protein>
<dbReference type="OrthoDB" id="9787939at2"/>
<evidence type="ECO:0000256" key="4">
    <source>
        <dbReference type="ARBA" id="ARBA00022989"/>
    </source>
</evidence>
<evidence type="ECO:0000313" key="8">
    <source>
        <dbReference type="Proteomes" id="UP000281112"/>
    </source>
</evidence>
<evidence type="ECO:0000256" key="2">
    <source>
        <dbReference type="ARBA" id="ARBA00005587"/>
    </source>
</evidence>
<organism evidence="7 8">
    <name type="scientific">Vibrio viridaestus</name>
    <dbReference type="NCBI Taxonomy" id="2487322"/>
    <lineage>
        <taxon>Bacteria</taxon>
        <taxon>Pseudomonadati</taxon>
        <taxon>Pseudomonadota</taxon>
        <taxon>Gammaproteobacteria</taxon>
        <taxon>Vibrionales</taxon>
        <taxon>Vibrionaceae</taxon>
        <taxon>Vibrio</taxon>
    </lineage>
</organism>
<comment type="caution">
    <text evidence="7">The sequence shown here is derived from an EMBL/GenBank/DDBJ whole genome shotgun (WGS) entry which is preliminary data.</text>
</comment>
<dbReference type="InterPro" id="IPR000791">
    <property type="entry name" value="Gpr1/Fun34/SatP-like"/>
</dbReference>
<dbReference type="GO" id="GO:0015360">
    <property type="term" value="F:acetate:proton symporter activity"/>
    <property type="evidence" value="ECO:0007669"/>
    <property type="project" value="TreeGrafter"/>
</dbReference>
<dbReference type="EMBL" id="RJVQ01000006">
    <property type="protein sequence ID" value="RQW62316.1"/>
    <property type="molecule type" value="Genomic_DNA"/>
</dbReference>
<feature type="transmembrane region" description="Helical" evidence="6">
    <location>
        <begin position="147"/>
        <end position="167"/>
    </location>
</feature>
<accession>A0A3N9U2W0</accession>
<feature type="transmembrane region" description="Helical" evidence="6">
    <location>
        <begin position="37"/>
        <end position="56"/>
    </location>
</feature>
<evidence type="ECO:0000256" key="3">
    <source>
        <dbReference type="ARBA" id="ARBA00022692"/>
    </source>
</evidence>
<evidence type="ECO:0008006" key="9">
    <source>
        <dbReference type="Google" id="ProtNLM"/>
    </source>
</evidence>
<dbReference type="RefSeq" id="WP_124937854.1">
    <property type="nucleotide sequence ID" value="NZ_RJVQ01000006.1"/>
</dbReference>
<feature type="transmembrane region" description="Helical" evidence="6">
    <location>
        <begin position="120"/>
        <end position="141"/>
    </location>
</feature>
<evidence type="ECO:0000256" key="1">
    <source>
        <dbReference type="ARBA" id="ARBA00004141"/>
    </source>
</evidence>
<dbReference type="AlphaFoldDB" id="A0A3N9U2W0"/>
<reference evidence="7 8" key="1">
    <citation type="submission" date="2018-11" db="EMBL/GenBank/DDBJ databases">
        <title>Vibrio LJC006 sp. nov., isolated from seawater during the bloom of the enteromorpha.</title>
        <authorList>
            <person name="Liang J."/>
        </authorList>
    </citation>
    <scope>NUCLEOTIDE SEQUENCE [LARGE SCALE GENOMIC DNA]</scope>
    <source>
        <strain evidence="7 8">LJC006</strain>
    </source>
</reference>
<name>A0A3N9U2W0_9VIBR</name>
<gene>
    <name evidence="7" type="ORF">EES38_14140</name>
</gene>
<comment type="similarity">
    <text evidence="2">Belongs to the acetate uptake transporter (AceTr) (TC 2.A.96) family.</text>
</comment>
<keyword evidence="4 6" id="KW-1133">Transmembrane helix</keyword>
<evidence type="ECO:0000256" key="5">
    <source>
        <dbReference type="ARBA" id="ARBA00023136"/>
    </source>
</evidence>
<sequence>MSNSLANPGPLGLMGFGMTTILINISNAGFFPIDSMILAMGIFYGGMAQLIAGLLCYKRDDTFGMTAFCSYGLYWIILVALIVMPNMGLEPSPAHFMAWFFTMWAIFTGLMFIGTLRHPFALQVVFGSAATLFALLAITNFTGSEAFLRIAGWEGIFCGASAFYFAVAQVLNGEYGRTVLPVGDKTEAQIRQGVVA</sequence>
<comment type="subcellular location">
    <subcellularLocation>
        <location evidence="1">Membrane</location>
        <topology evidence="1">Multi-pass membrane protein</topology>
    </subcellularLocation>
</comment>
<keyword evidence="8" id="KW-1185">Reference proteome</keyword>
<feature type="transmembrane region" description="Helical" evidence="6">
    <location>
        <begin position="96"/>
        <end position="113"/>
    </location>
</feature>
<evidence type="ECO:0000256" key="6">
    <source>
        <dbReference type="SAM" id="Phobius"/>
    </source>
</evidence>
<keyword evidence="3 6" id="KW-0812">Transmembrane</keyword>
<evidence type="ECO:0000313" key="7">
    <source>
        <dbReference type="EMBL" id="RQW62316.1"/>
    </source>
</evidence>
<keyword evidence="5 6" id="KW-0472">Membrane</keyword>
<feature type="transmembrane region" description="Helical" evidence="6">
    <location>
        <begin position="63"/>
        <end position="84"/>
    </location>
</feature>
<proteinExistence type="inferred from homology"/>
<dbReference type="GO" id="GO:0005886">
    <property type="term" value="C:plasma membrane"/>
    <property type="evidence" value="ECO:0007669"/>
    <property type="project" value="TreeGrafter"/>
</dbReference>
<feature type="transmembrane region" description="Helical" evidence="6">
    <location>
        <begin position="12"/>
        <end position="31"/>
    </location>
</feature>
<dbReference type="GO" id="GO:0071422">
    <property type="term" value="P:succinate transmembrane transport"/>
    <property type="evidence" value="ECO:0007669"/>
    <property type="project" value="TreeGrafter"/>
</dbReference>
<dbReference type="InterPro" id="IPR047623">
    <property type="entry name" value="SatP"/>
</dbReference>
<dbReference type="PANTHER" id="PTHR30178:SF3">
    <property type="entry name" value="SUCCINATE-ACETATE_PROTON SYMPORTER SATP"/>
    <property type="match status" value="1"/>
</dbReference>
<dbReference type="NCBIfam" id="NF038013">
    <property type="entry name" value="AceTr_1"/>
    <property type="match status" value="1"/>
</dbReference>
<dbReference type="Proteomes" id="UP000281112">
    <property type="component" value="Unassembled WGS sequence"/>
</dbReference>
<dbReference type="PANTHER" id="PTHR30178">
    <property type="entry name" value="INNER MEMBRANE PROTEIN YAAH"/>
    <property type="match status" value="1"/>
</dbReference>
<dbReference type="Pfam" id="PF01184">
    <property type="entry name" value="Gpr1_Fun34_YaaH"/>
    <property type="match status" value="1"/>
</dbReference>